<feature type="coiled-coil region" evidence="1">
    <location>
        <begin position="124"/>
        <end position="151"/>
    </location>
</feature>
<evidence type="ECO:0000313" key="2">
    <source>
        <dbReference type="EMBL" id="MSU90868.1"/>
    </source>
</evidence>
<evidence type="ECO:0000256" key="1">
    <source>
        <dbReference type="SAM" id="Coils"/>
    </source>
</evidence>
<sequence>MTLILKLSGASLRRRGAGLFLKGGDAWGGDRALVYIPERIAHAISGEHTGLRFALHARHKSPEVEKQALVIERVRDRKPGSRAFKLVVGGEDIVRLDDETVRLLEEHATIECPDGPADWDLRAIETMEDEIHEKERELEILRVRRDAARREWSQACERAAPIAPD</sequence>
<dbReference type="EMBL" id="WIND01000013">
    <property type="protein sequence ID" value="MSU90868.1"/>
    <property type="molecule type" value="Genomic_DNA"/>
</dbReference>
<reference evidence="2 3" key="1">
    <citation type="submission" date="2019-10" db="EMBL/GenBank/DDBJ databases">
        <title>Cognatihalovulum marinum gen. nov. sp. nov., a new member of the family Rhodobacteraceae isolated from deep seawater of the Northwest Indian Ocean.</title>
        <authorList>
            <person name="Ruan C."/>
            <person name="Wang J."/>
            <person name="Zheng X."/>
            <person name="Song L."/>
            <person name="Zhu Y."/>
            <person name="Huang Y."/>
            <person name="Lu Z."/>
            <person name="Du W."/>
            <person name="Huang L."/>
            <person name="Dai X."/>
        </authorList>
    </citation>
    <scope>NUCLEOTIDE SEQUENCE [LARGE SCALE GENOMIC DNA]</scope>
    <source>
        <strain evidence="2 3">2CG4</strain>
    </source>
</reference>
<name>A0A6L5Z2V0_9RHOB</name>
<dbReference type="AlphaFoldDB" id="A0A6L5Z2V0"/>
<comment type="caution">
    <text evidence="2">The sequence shown here is derived from an EMBL/GenBank/DDBJ whole genome shotgun (WGS) entry which is preliminary data.</text>
</comment>
<evidence type="ECO:0000313" key="3">
    <source>
        <dbReference type="Proteomes" id="UP000474957"/>
    </source>
</evidence>
<keyword evidence="3" id="KW-1185">Reference proteome</keyword>
<keyword evidence="1" id="KW-0175">Coiled coil</keyword>
<accession>A0A6L5Z2V0</accession>
<organism evidence="2 3">
    <name type="scientific">Halovulum marinum</name>
    <dbReference type="NCBI Taxonomy" id="2662447"/>
    <lineage>
        <taxon>Bacteria</taxon>
        <taxon>Pseudomonadati</taxon>
        <taxon>Pseudomonadota</taxon>
        <taxon>Alphaproteobacteria</taxon>
        <taxon>Rhodobacterales</taxon>
        <taxon>Paracoccaceae</taxon>
        <taxon>Halovulum</taxon>
    </lineage>
</organism>
<gene>
    <name evidence="2" type="ORF">GE300_14790</name>
</gene>
<proteinExistence type="predicted"/>
<dbReference type="Proteomes" id="UP000474957">
    <property type="component" value="Unassembled WGS sequence"/>
</dbReference>
<protein>
    <submittedName>
        <fullName evidence="2">Uncharacterized protein</fullName>
    </submittedName>
</protein>
<dbReference type="RefSeq" id="WP_154447451.1">
    <property type="nucleotide sequence ID" value="NZ_WIND01000013.1"/>
</dbReference>